<evidence type="ECO:0000313" key="8">
    <source>
        <dbReference type="Proteomes" id="UP001432180"/>
    </source>
</evidence>
<dbReference type="Proteomes" id="UP001432180">
    <property type="component" value="Chromosome"/>
</dbReference>
<keyword evidence="8" id="KW-1185">Reference proteome</keyword>
<keyword evidence="2" id="KW-0813">Transport</keyword>
<dbReference type="PROSITE" id="PS01039">
    <property type="entry name" value="SBP_BACTERIAL_3"/>
    <property type="match status" value="1"/>
</dbReference>
<evidence type="ECO:0000256" key="3">
    <source>
        <dbReference type="ARBA" id="ARBA00022729"/>
    </source>
</evidence>
<dbReference type="EMBL" id="CP121472">
    <property type="protein sequence ID" value="WPL18882.1"/>
    <property type="molecule type" value="Genomic_DNA"/>
</dbReference>
<organism evidence="7 8">
    <name type="scientific">Thiorhodovibrio winogradskyi</name>
    <dbReference type="NCBI Taxonomy" id="77007"/>
    <lineage>
        <taxon>Bacteria</taxon>
        <taxon>Pseudomonadati</taxon>
        <taxon>Pseudomonadota</taxon>
        <taxon>Gammaproteobacteria</taxon>
        <taxon>Chromatiales</taxon>
        <taxon>Chromatiaceae</taxon>
        <taxon>Thiorhodovibrio</taxon>
    </lineage>
</organism>
<keyword evidence="3 5" id="KW-0732">Signal</keyword>
<dbReference type="InterPro" id="IPR018313">
    <property type="entry name" value="SBP_3_CS"/>
</dbReference>
<dbReference type="Pfam" id="PF00497">
    <property type="entry name" value="SBP_bac_3"/>
    <property type="match status" value="1"/>
</dbReference>
<dbReference type="SUPFAM" id="SSF53850">
    <property type="entry name" value="Periplasmic binding protein-like II"/>
    <property type="match status" value="1"/>
</dbReference>
<comment type="similarity">
    <text evidence="1 4">Belongs to the bacterial solute-binding protein 3 family.</text>
</comment>
<evidence type="ECO:0000313" key="7">
    <source>
        <dbReference type="EMBL" id="WPL18882.1"/>
    </source>
</evidence>
<dbReference type="RefSeq" id="WP_328984621.1">
    <property type="nucleotide sequence ID" value="NZ_CP121472.1"/>
</dbReference>
<dbReference type="CDD" id="cd13692">
    <property type="entry name" value="PBP2_BztA"/>
    <property type="match status" value="1"/>
</dbReference>
<dbReference type="InterPro" id="IPR001638">
    <property type="entry name" value="Solute-binding_3/MltF_N"/>
</dbReference>
<evidence type="ECO:0000256" key="2">
    <source>
        <dbReference type="ARBA" id="ARBA00022448"/>
    </source>
</evidence>
<feature type="domain" description="Solute-binding protein family 3/N-terminal" evidence="6">
    <location>
        <begin position="36"/>
        <end position="258"/>
    </location>
</feature>
<evidence type="ECO:0000256" key="5">
    <source>
        <dbReference type="SAM" id="SignalP"/>
    </source>
</evidence>
<dbReference type="SMART" id="SM00062">
    <property type="entry name" value="PBPb"/>
    <property type="match status" value="1"/>
</dbReference>
<gene>
    <name evidence="7" type="primary">aapJ</name>
    <name evidence="7" type="ORF">Thiowin_03973</name>
</gene>
<dbReference type="Gene3D" id="3.40.190.10">
    <property type="entry name" value="Periplasmic binding protein-like II"/>
    <property type="match status" value="2"/>
</dbReference>
<evidence type="ECO:0000259" key="6">
    <source>
        <dbReference type="SMART" id="SM00062"/>
    </source>
</evidence>
<evidence type="ECO:0000256" key="4">
    <source>
        <dbReference type="RuleBase" id="RU003744"/>
    </source>
</evidence>
<dbReference type="PANTHER" id="PTHR30085">
    <property type="entry name" value="AMINO ACID ABC TRANSPORTER PERMEASE"/>
    <property type="match status" value="1"/>
</dbReference>
<sequence>MKFPSAWPRWPLALVLLFATSLASADTLGKIKSRGTLRCAVNGEVPGLSLQAGDGRWSGLDVDFCRALAAAVLGDADKVEFIPTTTAERFEALTKGRADVLARNTSWTQARELTEAIRFVGVLYHDGQGFMVPRTSGKRSALELANVKVCAITKTTNIDNAKSYFTRHRMPMELMPFDDLPTAADAYQEGRCDTLTADQSQLHALRALFPDPKAHRILPEIISREPLSPAVPAADDKWFELARWTLFTLINAEILGIDSGNVATARERGRSDEVRTLLGDDNDINAHLGLSEGWGARIIAAVGNYGEMFERNLGPDSGLDIKRGLNALWDRGGLLYAPPPR</sequence>
<dbReference type="InterPro" id="IPR051455">
    <property type="entry name" value="Bact_solute-bind_prot3"/>
</dbReference>
<reference evidence="7 8" key="1">
    <citation type="journal article" date="2023" name="Microorganisms">
        <title>Thiorhodovibrio frisius and Trv. litoralis spp. nov., Two Novel Members from a Clade of Fastidious Purple Sulfur Bacteria That Exhibit Unique Red-Shifted Light-Harvesting Capabilities.</title>
        <authorList>
            <person name="Methner A."/>
            <person name="Kuzyk S.B."/>
            <person name="Petersen J."/>
            <person name="Bauer S."/>
            <person name="Brinkmann H."/>
            <person name="Sichau K."/>
            <person name="Wanner G."/>
            <person name="Wolf J."/>
            <person name="Neumann-Schaal M."/>
            <person name="Henke P."/>
            <person name="Tank M."/>
            <person name="Sproer C."/>
            <person name="Bunk B."/>
            <person name="Overmann J."/>
        </authorList>
    </citation>
    <scope>NUCLEOTIDE SEQUENCE [LARGE SCALE GENOMIC DNA]</scope>
    <source>
        <strain evidence="7 8">DSM 6702</strain>
    </source>
</reference>
<dbReference type="PANTHER" id="PTHR30085:SF7">
    <property type="entry name" value="AMINO-ACID ABC TRANSPORTER-BINDING PROTEIN YHDW-RELATED"/>
    <property type="match status" value="1"/>
</dbReference>
<feature type="chain" id="PRO_5046842131" evidence="5">
    <location>
        <begin position="26"/>
        <end position="341"/>
    </location>
</feature>
<protein>
    <submittedName>
        <fullName evidence="7">General L-amino acid-binding periplasmic protein AapJ</fullName>
    </submittedName>
</protein>
<evidence type="ECO:0000256" key="1">
    <source>
        <dbReference type="ARBA" id="ARBA00010333"/>
    </source>
</evidence>
<name>A0ABZ0SFI0_9GAMM</name>
<accession>A0ABZ0SFI0</accession>
<feature type="signal peptide" evidence="5">
    <location>
        <begin position="1"/>
        <end position="25"/>
    </location>
</feature>
<proteinExistence type="inferred from homology"/>